<sequence length="338" mass="37557">MKKISFILVALCFLAAAFWLYRSLGGNKEENYSFIASDALFVLETQDPIRLWNRWSSMPYFETLEEFPAIRSAGEQLQALDSLLGGSGEVDALLKGQRFTASLHSVGKERFDFLYLLALADGKAERIIQQLERVLPEGVRLQARTYSGVTLYEVTQTGSDFSLSLAAVDNVLLVSYTSFLIEQAIRVQRGQAVTNFRASYSELFSGRDSADPLAMLRVTADGLYILNRSIVDTAEENMLDLLKNRQVGGSFQVLLREQGLELEGGLRVIGGRAFGASGSGELASRSARYLSNRSSYVFQYDLANAVQLLGFGDPRFERVTTLDAEIEQQLKSKGFFQP</sequence>
<gene>
    <name evidence="1" type="ORF">A3SI_11869</name>
</gene>
<protein>
    <recommendedName>
        <fullName evidence="3">DUF3352 domain-containing protein</fullName>
    </recommendedName>
</protein>
<evidence type="ECO:0000313" key="2">
    <source>
        <dbReference type="Proteomes" id="UP000005551"/>
    </source>
</evidence>
<dbReference type="Proteomes" id="UP000005551">
    <property type="component" value="Unassembled WGS sequence"/>
</dbReference>
<comment type="caution">
    <text evidence="1">The sequence shown here is derived from an EMBL/GenBank/DDBJ whole genome shotgun (WGS) entry which is preliminary data.</text>
</comment>
<name>I5C2K1_9BACT</name>
<keyword evidence="2" id="KW-1185">Reference proteome</keyword>
<dbReference type="OrthoDB" id="1093345at2"/>
<reference evidence="1 2" key="1">
    <citation type="submission" date="2012-05" db="EMBL/GenBank/DDBJ databases">
        <title>Genome sequence of Nitritalea halalkaliphila LW7.</title>
        <authorList>
            <person name="Jangir P.K."/>
            <person name="Singh A."/>
            <person name="Shivaji S."/>
            <person name="Sharma R."/>
        </authorList>
    </citation>
    <scope>NUCLEOTIDE SEQUENCE [LARGE SCALE GENOMIC DNA]</scope>
    <source>
        <strain evidence="1 2">LW7</strain>
    </source>
</reference>
<organism evidence="1 2">
    <name type="scientific">Nitritalea halalkaliphila LW7</name>
    <dbReference type="NCBI Taxonomy" id="1189621"/>
    <lineage>
        <taxon>Bacteria</taxon>
        <taxon>Pseudomonadati</taxon>
        <taxon>Bacteroidota</taxon>
        <taxon>Cytophagia</taxon>
        <taxon>Cytophagales</taxon>
        <taxon>Cyclobacteriaceae</taxon>
        <taxon>Nitritalea</taxon>
    </lineage>
</organism>
<dbReference type="EMBL" id="AJYA01000024">
    <property type="protein sequence ID" value="EIM76053.1"/>
    <property type="molecule type" value="Genomic_DNA"/>
</dbReference>
<dbReference type="AlphaFoldDB" id="I5C2K1"/>
<evidence type="ECO:0000313" key="1">
    <source>
        <dbReference type="EMBL" id="EIM76053.1"/>
    </source>
</evidence>
<dbReference type="RefSeq" id="WP_009055452.1">
    <property type="nucleotide sequence ID" value="NZ_AJYA01000024.1"/>
</dbReference>
<accession>I5C2K1</accession>
<evidence type="ECO:0008006" key="3">
    <source>
        <dbReference type="Google" id="ProtNLM"/>
    </source>
</evidence>
<dbReference type="STRING" id="1189621.A3SI_11869"/>
<proteinExistence type="predicted"/>